<dbReference type="Proteomes" id="UP001183535">
    <property type="component" value="Unassembled WGS sequence"/>
</dbReference>
<dbReference type="InterPro" id="IPR001753">
    <property type="entry name" value="Enoyl-CoA_hydra/iso"/>
</dbReference>
<reference evidence="3" key="1">
    <citation type="submission" date="2023-07" db="EMBL/GenBank/DDBJ databases">
        <title>30 novel species of actinomycetes from the DSMZ collection.</title>
        <authorList>
            <person name="Nouioui I."/>
        </authorList>
    </citation>
    <scope>NUCLEOTIDE SEQUENCE [LARGE SCALE GENOMIC DNA]</scope>
    <source>
        <strain evidence="3">DSM 41981</strain>
    </source>
</reference>
<gene>
    <name evidence="2" type="ORF">RM877_28560</name>
</gene>
<accession>A0ABD5EYG6</accession>
<comment type="caution">
    <text evidence="2">The sequence shown here is derived from an EMBL/GenBank/DDBJ whole genome shotgun (WGS) entry which is preliminary data.</text>
</comment>
<dbReference type="CDD" id="cd06558">
    <property type="entry name" value="crotonase-like"/>
    <property type="match status" value="1"/>
</dbReference>
<proteinExistence type="inferred from homology"/>
<dbReference type="SUPFAM" id="SSF52096">
    <property type="entry name" value="ClpP/crotonase"/>
    <property type="match status" value="1"/>
</dbReference>
<dbReference type="InterPro" id="IPR029045">
    <property type="entry name" value="ClpP/crotonase-like_dom_sf"/>
</dbReference>
<name>A0ABD5EYG6_9ACTN</name>
<keyword evidence="3" id="KW-1185">Reference proteome</keyword>
<dbReference type="AlphaFoldDB" id="A0ABD5EYG6"/>
<comment type="similarity">
    <text evidence="1">Belongs to the enoyl-CoA hydratase/isomerase family.</text>
</comment>
<dbReference type="Gene3D" id="3.90.226.10">
    <property type="entry name" value="2-enoyl-CoA Hydratase, Chain A, domain 1"/>
    <property type="match status" value="1"/>
</dbReference>
<evidence type="ECO:0000313" key="2">
    <source>
        <dbReference type="EMBL" id="MDT0438639.1"/>
    </source>
</evidence>
<dbReference type="PANTHER" id="PTHR43802">
    <property type="entry name" value="ENOYL-COA HYDRATASE"/>
    <property type="match status" value="1"/>
</dbReference>
<sequence length="281" mass="31326">MPYPSEERSPVQEAPTDIAVMVDGPVAVIYLDRPGRRNAYTPRMAQELTDALVELDQRPEVRAIVVTGRGEHFSVGADLDQIDWRETRSHGVESLSDPDRAPWKLATPIIAAINGDAIGVALTWAMQWDIRVVAEDARLAFSFNRIGVIPDRNSTWLLPRLIGFSAAMDLLLTGRTISGTEGHRLGVASRCLPPDQVLSDALEIAHDLAERCAPVSVSATKALMYEFLEENDRIRAYNFERRTLNWVRTLGETLRGIAAFKSRKAPEWGTTKDQRIPAELR</sequence>
<evidence type="ECO:0000313" key="3">
    <source>
        <dbReference type="Proteomes" id="UP001183535"/>
    </source>
</evidence>
<dbReference type="EMBL" id="JAVRES010000019">
    <property type="protein sequence ID" value="MDT0438639.1"/>
    <property type="molecule type" value="Genomic_DNA"/>
</dbReference>
<dbReference type="GO" id="GO:0003824">
    <property type="term" value="F:catalytic activity"/>
    <property type="evidence" value="ECO:0007669"/>
    <property type="project" value="UniProtKB-ARBA"/>
</dbReference>
<dbReference type="PANTHER" id="PTHR43802:SF1">
    <property type="entry name" value="IP11341P-RELATED"/>
    <property type="match status" value="1"/>
</dbReference>
<dbReference type="Pfam" id="PF00378">
    <property type="entry name" value="ECH_1"/>
    <property type="match status" value="1"/>
</dbReference>
<dbReference type="RefSeq" id="WP_093836145.1">
    <property type="nucleotide sequence ID" value="NZ_JAVRES010000019.1"/>
</dbReference>
<protein>
    <submittedName>
        <fullName evidence="2">Enoyl-CoA hydratase/isomerase family protein</fullName>
    </submittedName>
</protein>
<evidence type="ECO:0000256" key="1">
    <source>
        <dbReference type="ARBA" id="ARBA00005254"/>
    </source>
</evidence>
<organism evidence="2 3">
    <name type="scientific">Streptomyces doudnae</name>
    <dbReference type="NCBI Taxonomy" id="3075536"/>
    <lineage>
        <taxon>Bacteria</taxon>
        <taxon>Bacillati</taxon>
        <taxon>Actinomycetota</taxon>
        <taxon>Actinomycetes</taxon>
        <taxon>Kitasatosporales</taxon>
        <taxon>Streptomycetaceae</taxon>
        <taxon>Streptomyces</taxon>
    </lineage>
</organism>